<keyword evidence="2" id="KW-0436">Ligase</keyword>
<dbReference type="GO" id="GO:0016874">
    <property type="term" value="F:ligase activity"/>
    <property type="evidence" value="ECO:0007669"/>
    <property type="project" value="UniProtKB-KW"/>
</dbReference>
<organism evidence="2">
    <name type="scientific">Sus scrofa</name>
    <name type="common">Pig</name>
    <dbReference type="NCBI Taxonomy" id="9823"/>
    <lineage>
        <taxon>Eukaryota</taxon>
        <taxon>Metazoa</taxon>
        <taxon>Chordata</taxon>
        <taxon>Craniata</taxon>
        <taxon>Vertebrata</taxon>
        <taxon>Euteleostomi</taxon>
        <taxon>Mammalia</taxon>
        <taxon>Eutheria</taxon>
        <taxon>Laurasiatheria</taxon>
        <taxon>Artiodactyla</taxon>
        <taxon>Suina</taxon>
        <taxon>Suidae</taxon>
        <taxon>Sus</taxon>
    </lineage>
</organism>
<dbReference type="EMBL" id="DQIR01075471">
    <property type="protein sequence ID" value="HDA30947.1"/>
    <property type="molecule type" value="Transcribed_RNA"/>
</dbReference>
<dbReference type="EMBL" id="DQIR01061161">
    <property type="protein sequence ID" value="HDA16637.1"/>
    <property type="molecule type" value="Transcribed_RNA"/>
</dbReference>
<proteinExistence type="predicted"/>
<feature type="region of interest" description="Disordered" evidence="1">
    <location>
        <begin position="230"/>
        <end position="258"/>
    </location>
</feature>
<sequence>MPSGPCPENHSGILEFLGLVHAQLTQKVKNKNTHKKIKLSKREALLLPQAWASGHWRAGKKDQGWRNLEVYSQHPLPASVTPGRLWSVIICIHKVLEATGESHGCREGLGAATPWHVHLTPRGNVTSQERVPGSRESARAGGEPRQELGELEARVHADGIAQLLPEDTLLAVVGQLQQVEAGGGSGQAAARLPLADGEEAAEDAAQGVPSVLIIGHFHTADGEGRLEVGEAQERGPGAAGHKLQHKAEAGTGLTGARP</sequence>
<protein>
    <submittedName>
        <fullName evidence="2">Ubiquitin-protein ligase E3B isoform X1</fullName>
    </submittedName>
</protein>
<feature type="compositionally biased region" description="Basic and acidic residues" evidence="1">
    <location>
        <begin position="132"/>
        <end position="147"/>
    </location>
</feature>
<feature type="region of interest" description="Disordered" evidence="1">
    <location>
        <begin position="122"/>
        <end position="147"/>
    </location>
</feature>
<name>A0A480GX34_PIG</name>
<evidence type="ECO:0000313" key="2">
    <source>
        <dbReference type="EMBL" id="HDA16637.1"/>
    </source>
</evidence>
<evidence type="ECO:0000256" key="1">
    <source>
        <dbReference type="SAM" id="MobiDB-lite"/>
    </source>
</evidence>
<dbReference type="AlphaFoldDB" id="A0A480GX34"/>
<reference evidence="2" key="1">
    <citation type="journal article" date="2019" name="PeerJ">
        <title>Genes of the pig, Sus scrofa, reconstructed with EvidentialGene.</title>
        <authorList>
            <person name="Gilbert D.G."/>
        </authorList>
    </citation>
    <scope>NUCLEOTIDE SEQUENCE</scope>
</reference>
<accession>A0A480GX34</accession>